<comment type="similarity">
    <text evidence="11">Belongs to the cytochrome b561 family.</text>
</comment>
<dbReference type="GO" id="GO:0005886">
    <property type="term" value="C:plasma membrane"/>
    <property type="evidence" value="ECO:0007669"/>
    <property type="project" value="UniProtKB-SubCell"/>
</dbReference>
<keyword evidence="4" id="KW-0349">Heme</keyword>
<keyword evidence="15" id="KW-1185">Reference proteome</keyword>
<evidence type="ECO:0000256" key="8">
    <source>
        <dbReference type="ARBA" id="ARBA00022989"/>
    </source>
</evidence>
<evidence type="ECO:0000256" key="1">
    <source>
        <dbReference type="ARBA" id="ARBA00004651"/>
    </source>
</evidence>
<keyword evidence="6" id="KW-0479">Metal-binding</keyword>
<dbReference type="GO" id="GO:0022904">
    <property type="term" value="P:respiratory electron transport chain"/>
    <property type="evidence" value="ECO:0007669"/>
    <property type="project" value="InterPro"/>
</dbReference>
<dbReference type="SUPFAM" id="SSF81342">
    <property type="entry name" value="Transmembrane di-heme cytochromes"/>
    <property type="match status" value="1"/>
</dbReference>
<dbReference type="InterPro" id="IPR052168">
    <property type="entry name" value="Cytochrome_b561_oxidase"/>
</dbReference>
<feature type="domain" description="Cytochrome b561 bacterial/Ni-hydrogenase" evidence="13">
    <location>
        <begin position="31"/>
        <end position="206"/>
    </location>
</feature>
<organism evidence="14 15">
    <name type="scientific">Chrysophaeum taylorii</name>
    <dbReference type="NCBI Taxonomy" id="2483200"/>
    <lineage>
        <taxon>Eukaryota</taxon>
        <taxon>Sar</taxon>
        <taxon>Stramenopiles</taxon>
        <taxon>Ochrophyta</taxon>
        <taxon>Pelagophyceae</taxon>
        <taxon>Pelagomonadales</taxon>
        <taxon>Pelagomonadaceae</taxon>
        <taxon>Chrysophaeum</taxon>
    </lineage>
</organism>
<accession>A0AAD7UA64</accession>
<dbReference type="PANTHER" id="PTHR30529">
    <property type="entry name" value="CYTOCHROME B561"/>
    <property type="match status" value="1"/>
</dbReference>
<evidence type="ECO:0000256" key="9">
    <source>
        <dbReference type="ARBA" id="ARBA00023004"/>
    </source>
</evidence>
<dbReference type="Pfam" id="PF01292">
    <property type="entry name" value="Ni_hydr_CYTB"/>
    <property type="match status" value="1"/>
</dbReference>
<protein>
    <recommendedName>
        <fullName evidence="13">Cytochrome b561 bacterial/Ni-hydrogenase domain-containing protein</fullName>
    </recommendedName>
</protein>
<evidence type="ECO:0000256" key="11">
    <source>
        <dbReference type="ARBA" id="ARBA00037975"/>
    </source>
</evidence>
<proteinExistence type="inferred from homology"/>
<dbReference type="GO" id="GO:0046872">
    <property type="term" value="F:metal ion binding"/>
    <property type="evidence" value="ECO:0007669"/>
    <property type="project" value="UniProtKB-KW"/>
</dbReference>
<dbReference type="GO" id="GO:0009055">
    <property type="term" value="F:electron transfer activity"/>
    <property type="evidence" value="ECO:0007669"/>
    <property type="project" value="InterPro"/>
</dbReference>
<evidence type="ECO:0000259" key="13">
    <source>
        <dbReference type="Pfam" id="PF01292"/>
    </source>
</evidence>
<keyword evidence="9" id="KW-0408">Iron</keyword>
<feature type="transmembrane region" description="Helical" evidence="12">
    <location>
        <begin position="120"/>
        <end position="139"/>
    </location>
</feature>
<keyword evidence="7" id="KW-0249">Electron transport</keyword>
<dbReference type="InterPro" id="IPR016174">
    <property type="entry name" value="Di-haem_cyt_TM"/>
</dbReference>
<dbReference type="GO" id="GO:0020037">
    <property type="term" value="F:heme binding"/>
    <property type="evidence" value="ECO:0007669"/>
    <property type="project" value="TreeGrafter"/>
</dbReference>
<dbReference type="Proteomes" id="UP001230188">
    <property type="component" value="Unassembled WGS sequence"/>
</dbReference>
<name>A0AAD7UA64_9STRA</name>
<evidence type="ECO:0000256" key="12">
    <source>
        <dbReference type="SAM" id="Phobius"/>
    </source>
</evidence>
<dbReference type="PANTHER" id="PTHR30529:SF1">
    <property type="entry name" value="CYTOCHROME B561 HOMOLOG 2"/>
    <property type="match status" value="1"/>
</dbReference>
<gene>
    <name evidence="14" type="ORF">CTAYLR_007439</name>
</gene>
<dbReference type="InterPro" id="IPR011577">
    <property type="entry name" value="Cyt_b561_bac/Ni-Hgenase"/>
</dbReference>
<evidence type="ECO:0000256" key="7">
    <source>
        <dbReference type="ARBA" id="ARBA00022982"/>
    </source>
</evidence>
<reference evidence="14" key="1">
    <citation type="submission" date="2023-01" db="EMBL/GenBank/DDBJ databases">
        <title>Metagenome sequencing of chrysophaentin producing Chrysophaeum taylorii.</title>
        <authorList>
            <person name="Davison J."/>
            <person name="Bewley C."/>
        </authorList>
    </citation>
    <scope>NUCLEOTIDE SEQUENCE</scope>
    <source>
        <strain evidence="14">NIES-1699</strain>
    </source>
</reference>
<dbReference type="EMBL" id="JAQMWT010000484">
    <property type="protein sequence ID" value="KAJ8600670.1"/>
    <property type="molecule type" value="Genomic_DNA"/>
</dbReference>
<evidence type="ECO:0000256" key="6">
    <source>
        <dbReference type="ARBA" id="ARBA00022723"/>
    </source>
</evidence>
<feature type="transmembrane region" description="Helical" evidence="12">
    <location>
        <begin position="37"/>
        <end position="60"/>
    </location>
</feature>
<evidence type="ECO:0000256" key="2">
    <source>
        <dbReference type="ARBA" id="ARBA00022448"/>
    </source>
</evidence>
<evidence type="ECO:0000256" key="3">
    <source>
        <dbReference type="ARBA" id="ARBA00022475"/>
    </source>
</evidence>
<comment type="subcellular location">
    <subcellularLocation>
        <location evidence="1">Cell membrane</location>
        <topology evidence="1">Multi-pass membrane protein</topology>
    </subcellularLocation>
</comment>
<evidence type="ECO:0000256" key="5">
    <source>
        <dbReference type="ARBA" id="ARBA00022692"/>
    </source>
</evidence>
<evidence type="ECO:0000313" key="15">
    <source>
        <dbReference type="Proteomes" id="UP001230188"/>
    </source>
</evidence>
<keyword evidence="5 12" id="KW-0812">Transmembrane</keyword>
<dbReference type="AlphaFoldDB" id="A0AAD7UA64"/>
<keyword evidence="8 12" id="KW-1133">Transmembrane helix</keyword>
<feature type="transmembrane region" description="Helical" evidence="12">
    <location>
        <begin position="81"/>
        <end position="100"/>
    </location>
</feature>
<sequence length="208" mass="22193">MAAVVAVRAVSRLMESRNLRFFSTSSLPEAYPLAMKLTHWAVGGGVIGCFGTVQAAMYTTKDYQPIPGMGKGELMGLHKSFGLLVGAAVVPRVLLRLASTLPPELPGRALEHILAKAGHYALYAGMLFMPASGIAMGYYGGKGLPFFGYHIPGATPDKKNPKIAGNAFKAHKLVGQGFEIVTLGHFGAVGWHMLKGQAIWRRIIPGMS</sequence>
<comment type="caution">
    <text evidence="14">The sequence shown here is derived from an EMBL/GenBank/DDBJ whole genome shotgun (WGS) entry which is preliminary data.</text>
</comment>
<evidence type="ECO:0000256" key="10">
    <source>
        <dbReference type="ARBA" id="ARBA00023136"/>
    </source>
</evidence>
<keyword evidence="3" id="KW-1003">Cell membrane</keyword>
<evidence type="ECO:0000313" key="14">
    <source>
        <dbReference type="EMBL" id="KAJ8600670.1"/>
    </source>
</evidence>
<keyword evidence="10 12" id="KW-0472">Membrane</keyword>
<evidence type="ECO:0000256" key="4">
    <source>
        <dbReference type="ARBA" id="ARBA00022617"/>
    </source>
</evidence>
<keyword evidence="2" id="KW-0813">Transport</keyword>